<dbReference type="InterPro" id="IPR050260">
    <property type="entry name" value="FAD-bd_OxRdtase"/>
</dbReference>
<keyword evidence="3" id="KW-0285">Flavoprotein</keyword>
<dbReference type="PANTHER" id="PTHR43429:SF1">
    <property type="entry name" value="NAD(P)H SULFUR OXIDOREDUCTASE (COA-DEPENDENT)"/>
    <property type="match status" value="1"/>
</dbReference>
<comment type="similarity">
    <text evidence="2">Belongs to the class-III pyridine nucleotide-disulfide oxidoreductase family.</text>
</comment>
<protein>
    <submittedName>
        <fullName evidence="9">FAD-dependent oxidoreductase</fullName>
    </submittedName>
</protein>
<evidence type="ECO:0000256" key="1">
    <source>
        <dbReference type="ARBA" id="ARBA00001974"/>
    </source>
</evidence>
<evidence type="ECO:0000313" key="9">
    <source>
        <dbReference type="EMBL" id="MFC4248410.1"/>
    </source>
</evidence>
<dbReference type="PRINTS" id="PR00368">
    <property type="entry name" value="FADPNR"/>
</dbReference>
<accession>A0ABD5P265</accession>
<evidence type="ECO:0000256" key="4">
    <source>
        <dbReference type="ARBA" id="ARBA00022827"/>
    </source>
</evidence>
<dbReference type="EMBL" id="JBHSDJ010000122">
    <property type="protein sequence ID" value="MFC4248410.1"/>
    <property type="molecule type" value="Genomic_DNA"/>
</dbReference>
<dbReference type="GO" id="GO:0016491">
    <property type="term" value="F:oxidoreductase activity"/>
    <property type="evidence" value="ECO:0007669"/>
    <property type="project" value="UniProtKB-KW"/>
</dbReference>
<dbReference type="Proteomes" id="UP001595821">
    <property type="component" value="Unassembled WGS sequence"/>
</dbReference>
<keyword evidence="6" id="KW-0676">Redox-active center</keyword>
<feature type="domain" description="Pyridine nucleotide-disulphide oxidoreductase dimerisation" evidence="7">
    <location>
        <begin position="324"/>
        <end position="427"/>
    </location>
</feature>
<comment type="cofactor">
    <cofactor evidence="1">
        <name>FAD</name>
        <dbReference type="ChEBI" id="CHEBI:57692"/>
    </cofactor>
</comment>
<keyword evidence="5" id="KW-0560">Oxidoreductase</keyword>
<dbReference type="SUPFAM" id="SSF51905">
    <property type="entry name" value="FAD/NAD(P)-binding domain"/>
    <property type="match status" value="1"/>
</dbReference>
<comment type="caution">
    <text evidence="9">The sequence shown here is derived from an EMBL/GenBank/DDBJ whole genome shotgun (WGS) entry which is preliminary data.</text>
</comment>
<dbReference type="Pfam" id="PF07992">
    <property type="entry name" value="Pyr_redox_2"/>
    <property type="match status" value="1"/>
</dbReference>
<evidence type="ECO:0000256" key="6">
    <source>
        <dbReference type="ARBA" id="ARBA00023284"/>
    </source>
</evidence>
<evidence type="ECO:0000256" key="5">
    <source>
        <dbReference type="ARBA" id="ARBA00023002"/>
    </source>
</evidence>
<evidence type="ECO:0000259" key="7">
    <source>
        <dbReference type="Pfam" id="PF02852"/>
    </source>
</evidence>
<keyword evidence="4" id="KW-0274">FAD</keyword>
<dbReference type="InterPro" id="IPR004099">
    <property type="entry name" value="Pyr_nucl-diS_OxRdtase_dimer"/>
</dbReference>
<dbReference type="InterPro" id="IPR036188">
    <property type="entry name" value="FAD/NAD-bd_sf"/>
</dbReference>
<gene>
    <name evidence="9" type="ORF">ACFOZ7_15965</name>
</gene>
<dbReference type="InterPro" id="IPR023753">
    <property type="entry name" value="FAD/NAD-binding_dom"/>
</dbReference>
<organism evidence="9 10">
    <name type="scientific">Natribaculum luteum</name>
    <dbReference type="NCBI Taxonomy" id="1586232"/>
    <lineage>
        <taxon>Archaea</taxon>
        <taxon>Methanobacteriati</taxon>
        <taxon>Methanobacteriota</taxon>
        <taxon>Stenosarchaea group</taxon>
        <taxon>Halobacteria</taxon>
        <taxon>Halobacteriales</taxon>
        <taxon>Natrialbaceae</taxon>
        <taxon>Natribaculum</taxon>
    </lineage>
</organism>
<feature type="domain" description="FAD/NAD(P)-binding" evidence="8">
    <location>
        <begin position="1"/>
        <end position="297"/>
    </location>
</feature>
<evidence type="ECO:0000313" key="10">
    <source>
        <dbReference type="Proteomes" id="UP001595821"/>
    </source>
</evidence>
<reference evidence="9 10" key="1">
    <citation type="journal article" date="2014" name="Int. J. Syst. Evol. Microbiol.">
        <title>Complete genome sequence of Corynebacterium casei LMG S-19264T (=DSM 44701T), isolated from a smear-ripened cheese.</title>
        <authorList>
            <consortium name="US DOE Joint Genome Institute (JGI-PGF)"/>
            <person name="Walter F."/>
            <person name="Albersmeier A."/>
            <person name="Kalinowski J."/>
            <person name="Ruckert C."/>
        </authorList>
    </citation>
    <scope>NUCLEOTIDE SEQUENCE [LARGE SCALE GENOMIC DNA]</scope>
    <source>
        <strain evidence="9 10">IBRC-M 10912</strain>
    </source>
</reference>
<sequence length="446" mass="47432">MSAASKLKREDPDHEVIVLERGEWVSYGACGLPYYVKGDINNLEDLVVMEAEEFRKERDIDLRTGTEATAIDTDDRTVTAESNGKTFELRYDNLLIATGAGALTPPIEGIDLNGVFTLQSMNAGRQVKEVLEDGLEHDGERIEPESVGIVGGGYIGIEMAEAFHARGLDVHLFEMLSHVLNPFGEPTARVVEDHLREKGVAVHTETPVEAFQGQNGQVVGVDTPENTVMVDLVLMGAGVDPRTDLAEEAGVDLGQSGAIATDSYGKTNVDDVYAAGDCAEATHVVTGEPDHIPLALTANRHGRAIGATLAGNQTRTGPIAGTATLKAFDLEVARTGIVDPERAAEAGFDPVRKTLELPSRAHYYPGGTELTVTLVADENSGRLLGASMVGEEGVAQRINSVAAALHSDVTVGELEQFDFAYAPAFSPTWDPVLTAAKVLSGTIRSS</sequence>
<dbReference type="Pfam" id="PF02852">
    <property type="entry name" value="Pyr_redox_dim"/>
    <property type="match status" value="1"/>
</dbReference>
<dbReference type="RefSeq" id="WP_377071363.1">
    <property type="nucleotide sequence ID" value="NZ_JBHSDJ010000122.1"/>
</dbReference>
<name>A0ABD5P265_9EURY</name>
<dbReference type="PANTHER" id="PTHR43429">
    <property type="entry name" value="PYRIDINE NUCLEOTIDE-DISULFIDE OXIDOREDUCTASE DOMAIN-CONTAINING"/>
    <property type="match status" value="1"/>
</dbReference>
<evidence type="ECO:0000259" key="8">
    <source>
        <dbReference type="Pfam" id="PF07992"/>
    </source>
</evidence>
<evidence type="ECO:0000256" key="2">
    <source>
        <dbReference type="ARBA" id="ARBA00009130"/>
    </source>
</evidence>
<dbReference type="AlphaFoldDB" id="A0ABD5P265"/>
<evidence type="ECO:0000256" key="3">
    <source>
        <dbReference type="ARBA" id="ARBA00022630"/>
    </source>
</evidence>
<dbReference type="InterPro" id="IPR016156">
    <property type="entry name" value="FAD/NAD-linked_Rdtase_dimer_sf"/>
</dbReference>
<dbReference type="Gene3D" id="3.50.50.60">
    <property type="entry name" value="FAD/NAD(P)-binding domain"/>
    <property type="match status" value="2"/>
</dbReference>
<proteinExistence type="inferred from homology"/>
<dbReference type="SUPFAM" id="SSF55424">
    <property type="entry name" value="FAD/NAD-linked reductases, dimerisation (C-terminal) domain"/>
    <property type="match status" value="1"/>
</dbReference>